<feature type="compositionally biased region" description="Basic and acidic residues" evidence="4">
    <location>
        <begin position="17"/>
        <end position="29"/>
    </location>
</feature>
<dbReference type="Pfam" id="PF25175">
    <property type="entry name" value="Beta-prop_WDR5"/>
    <property type="match status" value="1"/>
</dbReference>
<dbReference type="Gene3D" id="2.130.10.10">
    <property type="entry name" value="YVTN repeat-like/Quinoprotein amine dehydrogenase"/>
    <property type="match status" value="1"/>
</dbReference>
<name>A0A9Q3PCD2_9BASI</name>
<feature type="repeat" description="WD" evidence="3">
    <location>
        <begin position="235"/>
        <end position="276"/>
    </location>
</feature>
<dbReference type="SMART" id="SM00320">
    <property type="entry name" value="WD40"/>
    <property type="match status" value="7"/>
</dbReference>
<keyword evidence="7" id="KW-1185">Reference proteome</keyword>
<dbReference type="PROSITE" id="PS50082">
    <property type="entry name" value="WD_REPEATS_2"/>
    <property type="match status" value="6"/>
</dbReference>
<reference evidence="6" key="1">
    <citation type="submission" date="2021-03" db="EMBL/GenBank/DDBJ databases">
        <title>Draft genome sequence of rust myrtle Austropuccinia psidii MF-1, a brazilian biotype.</title>
        <authorList>
            <person name="Quecine M.C."/>
            <person name="Pachon D.M.R."/>
            <person name="Bonatelli M.L."/>
            <person name="Correr F.H."/>
            <person name="Franceschini L.M."/>
            <person name="Leite T.F."/>
            <person name="Margarido G.R.A."/>
            <person name="Almeida C.A."/>
            <person name="Ferrarezi J.A."/>
            <person name="Labate C.A."/>
        </authorList>
    </citation>
    <scope>NUCLEOTIDE SEQUENCE</scope>
    <source>
        <strain evidence="6">MF-1</strain>
    </source>
</reference>
<evidence type="ECO:0000256" key="3">
    <source>
        <dbReference type="PROSITE-ProRule" id="PRU00221"/>
    </source>
</evidence>
<protein>
    <recommendedName>
        <fullName evidence="5">WDR5-like beta-propeller domain-containing protein</fullName>
    </recommendedName>
</protein>
<feature type="repeat" description="WD" evidence="3">
    <location>
        <begin position="148"/>
        <end position="189"/>
    </location>
</feature>
<feature type="repeat" description="WD" evidence="3">
    <location>
        <begin position="113"/>
        <end position="147"/>
    </location>
</feature>
<organism evidence="6 7">
    <name type="scientific">Austropuccinia psidii MF-1</name>
    <dbReference type="NCBI Taxonomy" id="1389203"/>
    <lineage>
        <taxon>Eukaryota</taxon>
        <taxon>Fungi</taxon>
        <taxon>Dikarya</taxon>
        <taxon>Basidiomycota</taxon>
        <taxon>Pucciniomycotina</taxon>
        <taxon>Pucciniomycetes</taxon>
        <taxon>Pucciniales</taxon>
        <taxon>Sphaerophragmiaceae</taxon>
        <taxon>Austropuccinia</taxon>
    </lineage>
</organism>
<dbReference type="GO" id="GO:0035097">
    <property type="term" value="C:histone methyltransferase complex"/>
    <property type="evidence" value="ECO:0007669"/>
    <property type="project" value="UniProtKB-ARBA"/>
</dbReference>
<gene>
    <name evidence="6" type="ORF">O181_095307</name>
</gene>
<evidence type="ECO:0000256" key="2">
    <source>
        <dbReference type="ARBA" id="ARBA00022737"/>
    </source>
</evidence>
<dbReference type="PROSITE" id="PS50294">
    <property type="entry name" value="WD_REPEATS_REGION"/>
    <property type="match status" value="5"/>
</dbReference>
<dbReference type="InterPro" id="IPR019775">
    <property type="entry name" value="WD40_repeat_CS"/>
</dbReference>
<evidence type="ECO:0000259" key="5">
    <source>
        <dbReference type="Pfam" id="PF25175"/>
    </source>
</evidence>
<dbReference type="PANTHER" id="PTHR14604:SF4">
    <property type="entry name" value="F-BOX DOMAIN-CONTAINING PROTEIN"/>
    <property type="match status" value="1"/>
</dbReference>
<evidence type="ECO:0000313" key="7">
    <source>
        <dbReference type="Proteomes" id="UP000765509"/>
    </source>
</evidence>
<dbReference type="InterPro" id="IPR020472">
    <property type="entry name" value="WD40_PAC1"/>
</dbReference>
<feature type="compositionally biased region" description="Polar residues" evidence="4">
    <location>
        <begin position="1"/>
        <end position="12"/>
    </location>
</feature>
<dbReference type="AlphaFoldDB" id="A0A9Q3PCD2"/>
<feature type="repeat" description="WD" evidence="3">
    <location>
        <begin position="190"/>
        <end position="231"/>
    </location>
</feature>
<dbReference type="PANTHER" id="PTHR14604">
    <property type="entry name" value="WD40 REPEAT PF20"/>
    <property type="match status" value="1"/>
</dbReference>
<sequence length="371" mass="40485">MKQAQTESTEATVATEPNDHDGTKSETDRVGPSIATGSSSRPKHPHWRLTHTLKGHSRSTSSVSFSPDGTKLASSSADGTILIWTIVLGDRSGRVPYIEYMMKLARNDSCDGINDLTWSPDSRYLVSGSDDRLIHIWSLSQTTPLRKLIGHSHCVYCVKINPVGTVLVSGSFDETIKVWDFIGGKLLRTLPGHSEVVSCLDFTRDGSLIVSGSFDGLIRMWDTTSGQCLKTLVVAQETNAPVSFVSFTPNSHYLLTCTLDSTVRLWDYKTKQGTVVKSYTGHSNTKFSIPARVISIPSTDQFPGGEFMLMGSEDGKLLIWDLQSRECISKISSHQDSIIGIATHPFSPALIVTVGLEGDLTTKVFALTSPE</sequence>
<dbReference type="PRINTS" id="PR00320">
    <property type="entry name" value="GPROTEINBRPT"/>
</dbReference>
<evidence type="ECO:0000313" key="6">
    <source>
        <dbReference type="EMBL" id="MBW0555592.1"/>
    </source>
</evidence>
<dbReference type="EMBL" id="AVOT02062640">
    <property type="protein sequence ID" value="MBW0555592.1"/>
    <property type="molecule type" value="Genomic_DNA"/>
</dbReference>
<accession>A0A9Q3PCD2</accession>
<feature type="repeat" description="WD" evidence="3">
    <location>
        <begin position="53"/>
        <end position="86"/>
    </location>
</feature>
<comment type="caution">
    <text evidence="6">The sequence shown here is derived from an EMBL/GenBank/DDBJ whole genome shotgun (WGS) entry which is preliminary data.</text>
</comment>
<dbReference type="PROSITE" id="PS00678">
    <property type="entry name" value="WD_REPEATS_1"/>
    <property type="match status" value="2"/>
</dbReference>
<feature type="domain" description="WDR5-like beta-propeller" evidence="5">
    <location>
        <begin position="52"/>
        <end position="365"/>
    </location>
</feature>
<dbReference type="InterPro" id="IPR036322">
    <property type="entry name" value="WD40_repeat_dom_sf"/>
</dbReference>
<dbReference type="InterPro" id="IPR050995">
    <property type="entry name" value="WD-F-box_domain-protein"/>
</dbReference>
<feature type="region of interest" description="Disordered" evidence="4">
    <location>
        <begin position="1"/>
        <end position="47"/>
    </location>
</feature>
<dbReference type="OrthoDB" id="674604at2759"/>
<feature type="repeat" description="WD" evidence="3">
    <location>
        <begin position="303"/>
        <end position="330"/>
    </location>
</feature>
<dbReference type="CDD" id="cd00200">
    <property type="entry name" value="WD40"/>
    <property type="match status" value="1"/>
</dbReference>
<evidence type="ECO:0000256" key="1">
    <source>
        <dbReference type="ARBA" id="ARBA00022574"/>
    </source>
</evidence>
<dbReference type="InterPro" id="IPR015943">
    <property type="entry name" value="WD40/YVTN_repeat-like_dom_sf"/>
</dbReference>
<dbReference type="FunFam" id="2.130.10.10:FF:000228">
    <property type="entry name" value="COMPASS-like H3K4 histone methylase component WDR5A"/>
    <property type="match status" value="1"/>
</dbReference>
<dbReference type="InterPro" id="IPR059122">
    <property type="entry name" value="Beta-prop_WDR5-like"/>
</dbReference>
<evidence type="ECO:0000256" key="4">
    <source>
        <dbReference type="SAM" id="MobiDB-lite"/>
    </source>
</evidence>
<keyword evidence="1 3" id="KW-0853">WD repeat</keyword>
<dbReference type="InterPro" id="IPR001680">
    <property type="entry name" value="WD40_rpt"/>
</dbReference>
<keyword evidence="2" id="KW-0677">Repeat</keyword>
<proteinExistence type="predicted"/>
<dbReference type="Proteomes" id="UP000765509">
    <property type="component" value="Unassembled WGS sequence"/>
</dbReference>
<dbReference type="SUPFAM" id="SSF50978">
    <property type="entry name" value="WD40 repeat-like"/>
    <property type="match status" value="1"/>
</dbReference>